<gene>
    <name evidence="1" type="ORF">MILVUS5_LOCUS14645</name>
</gene>
<reference evidence="1" key="1">
    <citation type="submission" date="2023-10" db="EMBL/GenBank/DDBJ databases">
        <authorList>
            <person name="Rodriguez Cubillos JULIANA M."/>
            <person name="De Vega J."/>
        </authorList>
    </citation>
    <scope>NUCLEOTIDE SEQUENCE</scope>
</reference>
<dbReference type="Proteomes" id="UP001177021">
    <property type="component" value="Unassembled WGS sequence"/>
</dbReference>
<organism evidence="1 2">
    <name type="scientific">Trifolium pratense</name>
    <name type="common">Red clover</name>
    <dbReference type="NCBI Taxonomy" id="57577"/>
    <lineage>
        <taxon>Eukaryota</taxon>
        <taxon>Viridiplantae</taxon>
        <taxon>Streptophyta</taxon>
        <taxon>Embryophyta</taxon>
        <taxon>Tracheophyta</taxon>
        <taxon>Spermatophyta</taxon>
        <taxon>Magnoliopsida</taxon>
        <taxon>eudicotyledons</taxon>
        <taxon>Gunneridae</taxon>
        <taxon>Pentapetalae</taxon>
        <taxon>rosids</taxon>
        <taxon>fabids</taxon>
        <taxon>Fabales</taxon>
        <taxon>Fabaceae</taxon>
        <taxon>Papilionoideae</taxon>
        <taxon>50 kb inversion clade</taxon>
        <taxon>NPAAA clade</taxon>
        <taxon>Hologalegina</taxon>
        <taxon>IRL clade</taxon>
        <taxon>Trifolieae</taxon>
        <taxon>Trifolium</taxon>
    </lineage>
</organism>
<accession>A0ACB0JP83</accession>
<protein>
    <submittedName>
        <fullName evidence="1">Uncharacterized protein</fullName>
    </submittedName>
</protein>
<evidence type="ECO:0000313" key="2">
    <source>
        <dbReference type="Proteomes" id="UP001177021"/>
    </source>
</evidence>
<comment type="caution">
    <text evidence="1">The sequence shown here is derived from an EMBL/GenBank/DDBJ whole genome shotgun (WGS) entry which is preliminary data.</text>
</comment>
<keyword evidence="2" id="KW-1185">Reference proteome</keyword>
<evidence type="ECO:0000313" key="1">
    <source>
        <dbReference type="EMBL" id="CAJ2645810.1"/>
    </source>
</evidence>
<proteinExistence type="predicted"/>
<dbReference type="EMBL" id="CASHSV030000109">
    <property type="protein sequence ID" value="CAJ2645810.1"/>
    <property type="molecule type" value="Genomic_DNA"/>
</dbReference>
<name>A0ACB0JP83_TRIPR</name>
<sequence length="505" mass="57838">MPNFVYAFTEYVLQTELPRGWKVPKYTKFTSDTSESTVEHIARYLAESGNLANNENLRMKYFPNSLTKNAFTWLTTLPPNSIHSWAQLERVFHEQFYMGQTKISLKELASVKRKNQESIDDYLNRFRLLKSRCFTQVPEHELIEMAAGGLDYSIRKKLDTQYLRDMSQLADRVRQIERLKAEKARNSKFQKKKEIDVAAQIEAVPEEEYEKRVREVYPNAEEELVDFLNRCKLKNSEVMLCPRCSAVCDKEATASLQSVVPYAENKRKWPKAKPNQKAWPYKGANWGKPITKCLSIQQRLGPQNTFKPSGRAPINQWVSGQYVTFNKRMMENGSSSNVNVNIVSEPKGSKVVAGKETVNAATEANKYSYRNNYKGKNPMTRTQWRRFQRKKKLAGKDAEAGGKTVVAQKAEVAKRPVKERLSIVLEEPTAETVKEVVEGEDDMDDDDLLDEGSDFDVMVNVVSILPLEYDVPTEVNEVEEDFEALNLSDHKPIDSLSGEKMLEAI</sequence>